<dbReference type="EMBL" id="BNJF01000005">
    <property type="protein sequence ID" value="GHO49377.1"/>
    <property type="molecule type" value="Genomic_DNA"/>
</dbReference>
<dbReference type="SUPFAM" id="SSF109709">
    <property type="entry name" value="KorB DNA-binding domain-like"/>
    <property type="match status" value="1"/>
</dbReference>
<proteinExistence type="inferred from homology"/>
<dbReference type="Gene3D" id="3.90.1530.30">
    <property type="match status" value="1"/>
</dbReference>
<keyword evidence="6" id="KW-1185">Reference proteome</keyword>
<feature type="compositionally biased region" description="Polar residues" evidence="3">
    <location>
        <begin position="248"/>
        <end position="284"/>
    </location>
</feature>
<dbReference type="Pfam" id="PF17762">
    <property type="entry name" value="HTH_ParB"/>
    <property type="match status" value="1"/>
</dbReference>
<evidence type="ECO:0000259" key="4">
    <source>
        <dbReference type="SMART" id="SM00470"/>
    </source>
</evidence>
<dbReference type="PANTHER" id="PTHR33375">
    <property type="entry name" value="CHROMOSOME-PARTITIONING PROTEIN PARB-RELATED"/>
    <property type="match status" value="1"/>
</dbReference>
<dbReference type="GO" id="GO:0003677">
    <property type="term" value="F:DNA binding"/>
    <property type="evidence" value="ECO:0007669"/>
    <property type="project" value="InterPro"/>
</dbReference>
<dbReference type="FunFam" id="1.10.10.2830:FF:000001">
    <property type="entry name" value="Chromosome partitioning protein ParB"/>
    <property type="match status" value="1"/>
</dbReference>
<dbReference type="PANTHER" id="PTHR33375:SF1">
    <property type="entry name" value="CHROMOSOME-PARTITIONING PROTEIN PARB-RELATED"/>
    <property type="match status" value="1"/>
</dbReference>
<dbReference type="Pfam" id="PF02195">
    <property type="entry name" value="ParB_N"/>
    <property type="match status" value="1"/>
</dbReference>
<comment type="similarity">
    <text evidence="1">Belongs to the ParB family.</text>
</comment>
<sequence length="361" mass="40965">MPGKPKKSMLDVGYLRTATTTGLASSIIASKAHEEEQRLIHEKQPQQIDIDLLFDNPFQPRVAMEEESLQQLSDTIASHGFQGVLVARAHPQRPGTYQLTAGHRRREAAKRAGLKTLPVIVHNWTDQDMATLAATENIQREDLSPLEEGKLFQIMIDQMNLTQLEVAAAIKKDRGYVRNRLRLAKAPSDIQAFIEMKTDSMRAVIYLLDIEDQSERAQVIDQLLNKKLTTEDLPGYIEELKRRKREGLQSNQDTDITQSTNTTYAETASVSVNETNLSSKSPSNLRRVGVPSEEEQQDYSKGSSMSQARLRKTKLKTIMRYLADYQRLLDDANVEEDVFEDERELLIQVRNTVQQLADTLN</sequence>
<dbReference type="InterPro" id="IPR004437">
    <property type="entry name" value="ParB/RepB/Spo0J"/>
</dbReference>
<dbReference type="Gene3D" id="1.10.10.2830">
    <property type="match status" value="1"/>
</dbReference>
<dbReference type="InterPro" id="IPR036086">
    <property type="entry name" value="ParB/Sulfiredoxin_sf"/>
</dbReference>
<organism evidence="5 6">
    <name type="scientific">Ktedonospora formicarum</name>
    <dbReference type="NCBI Taxonomy" id="2778364"/>
    <lineage>
        <taxon>Bacteria</taxon>
        <taxon>Bacillati</taxon>
        <taxon>Chloroflexota</taxon>
        <taxon>Ktedonobacteria</taxon>
        <taxon>Ktedonobacterales</taxon>
        <taxon>Ktedonobacteraceae</taxon>
        <taxon>Ktedonospora</taxon>
    </lineage>
</organism>
<feature type="region of interest" description="Disordered" evidence="3">
    <location>
        <begin position="244"/>
        <end position="307"/>
    </location>
</feature>
<dbReference type="InterPro" id="IPR041468">
    <property type="entry name" value="HTH_ParB/Spo0J"/>
</dbReference>
<dbReference type="InterPro" id="IPR050336">
    <property type="entry name" value="Chromosome_partition/occlusion"/>
</dbReference>
<protein>
    <recommendedName>
        <fullName evidence="4">ParB-like N-terminal domain-containing protein</fullName>
    </recommendedName>
</protein>
<dbReference type="GO" id="GO:0007059">
    <property type="term" value="P:chromosome segregation"/>
    <property type="evidence" value="ECO:0007669"/>
    <property type="project" value="UniProtKB-KW"/>
</dbReference>
<gene>
    <name evidence="5" type="ORF">KSX_75400</name>
</gene>
<evidence type="ECO:0000256" key="2">
    <source>
        <dbReference type="ARBA" id="ARBA00022829"/>
    </source>
</evidence>
<evidence type="ECO:0000313" key="6">
    <source>
        <dbReference type="Proteomes" id="UP000612362"/>
    </source>
</evidence>
<accession>A0A8J3MUI0</accession>
<dbReference type="SUPFAM" id="SSF110849">
    <property type="entry name" value="ParB/Sulfiredoxin"/>
    <property type="match status" value="1"/>
</dbReference>
<dbReference type="InterPro" id="IPR003115">
    <property type="entry name" value="ParB_N"/>
</dbReference>
<evidence type="ECO:0000256" key="3">
    <source>
        <dbReference type="SAM" id="MobiDB-lite"/>
    </source>
</evidence>
<comment type="caution">
    <text evidence="5">The sequence shown here is derived from an EMBL/GenBank/DDBJ whole genome shotgun (WGS) entry which is preliminary data.</text>
</comment>
<evidence type="ECO:0000256" key="1">
    <source>
        <dbReference type="ARBA" id="ARBA00006295"/>
    </source>
</evidence>
<dbReference type="GO" id="GO:0005694">
    <property type="term" value="C:chromosome"/>
    <property type="evidence" value="ECO:0007669"/>
    <property type="project" value="TreeGrafter"/>
</dbReference>
<dbReference type="SMART" id="SM00470">
    <property type="entry name" value="ParB"/>
    <property type="match status" value="1"/>
</dbReference>
<name>A0A8J3MUI0_9CHLR</name>
<dbReference type="AlphaFoldDB" id="A0A8J3MUI0"/>
<feature type="domain" description="ParB-like N-terminal" evidence="4">
    <location>
        <begin position="46"/>
        <end position="138"/>
    </location>
</feature>
<dbReference type="NCBIfam" id="TIGR00180">
    <property type="entry name" value="parB_part"/>
    <property type="match status" value="1"/>
</dbReference>
<keyword evidence="2" id="KW-0159">Chromosome partition</keyword>
<dbReference type="Proteomes" id="UP000612362">
    <property type="component" value="Unassembled WGS sequence"/>
</dbReference>
<reference evidence="5" key="1">
    <citation type="submission" date="2020-10" db="EMBL/GenBank/DDBJ databases">
        <title>Taxonomic study of unclassified bacteria belonging to the class Ktedonobacteria.</title>
        <authorList>
            <person name="Yabe S."/>
            <person name="Wang C.M."/>
            <person name="Zheng Y."/>
            <person name="Sakai Y."/>
            <person name="Cavaletti L."/>
            <person name="Monciardini P."/>
            <person name="Donadio S."/>
        </authorList>
    </citation>
    <scope>NUCLEOTIDE SEQUENCE</scope>
    <source>
        <strain evidence="5">SOSP1-1</strain>
    </source>
</reference>
<evidence type="ECO:0000313" key="5">
    <source>
        <dbReference type="EMBL" id="GHO49377.1"/>
    </source>
</evidence>